<dbReference type="PANTHER" id="PTHR33490">
    <property type="entry name" value="BLR5614 PROTEIN-RELATED"/>
    <property type="match status" value="1"/>
</dbReference>
<evidence type="ECO:0000313" key="2">
    <source>
        <dbReference type="EMBL" id="MBB5021121.1"/>
    </source>
</evidence>
<dbReference type="Pfam" id="PF09899">
    <property type="entry name" value="DUF2126"/>
    <property type="match status" value="1"/>
</dbReference>
<gene>
    <name evidence="2" type="ORF">HNR37_000427</name>
</gene>
<dbReference type="InterPro" id="IPR013589">
    <property type="entry name" value="Bac_transglu_N"/>
</dbReference>
<evidence type="ECO:0000313" key="3">
    <source>
        <dbReference type="Proteomes" id="UP000528322"/>
    </source>
</evidence>
<dbReference type="InterPro" id="IPR018667">
    <property type="entry name" value="DUF2126"/>
</dbReference>
<evidence type="ECO:0000259" key="1">
    <source>
        <dbReference type="SMART" id="SM00460"/>
    </source>
</evidence>
<dbReference type="InterPro" id="IPR002931">
    <property type="entry name" value="Transglutaminase-like"/>
</dbReference>
<dbReference type="Proteomes" id="UP000528322">
    <property type="component" value="Unassembled WGS sequence"/>
</dbReference>
<name>A0A7W8DG53_9BACT</name>
<dbReference type="Pfam" id="PF08379">
    <property type="entry name" value="Bact_transglu_N"/>
    <property type="match status" value="1"/>
</dbReference>
<dbReference type="AlphaFoldDB" id="A0A7W8DG53"/>
<reference evidence="2 3" key="1">
    <citation type="submission" date="2020-08" db="EMBL/GenBank/DDBJ databases">
        <title>Genomic Encyclopedia of Type Strains, Phase IV (KMG-IV): sequencing the most valuable type-strain genomes for metagenomic binning, comparative biology and taxonomic classification.</title>
        <authorList>
            <person name="Goeker M."/>
        </authorList>
    </citation>
    <scope>NUCLEOTIDE SEQUENCE [LARGE SCALE GENOMIC DNA]</scope>
    <source>
        <strain evidence="2 3">DSM 22071</strain>
    </source>
</reference>
<dbReference type="PANTHER" id="PTHR33490:SF1">
    <property type="entry name" value="SLL1233 PROTEIN"/>
    <property type="match status" value="1"/>
</dbReference>
<dbReference type="InterPro" id="IPR038765">
    <property type="entry name" value="Papain-like_cys_pep_sf"/>
</dbReference>
<organism evidence="2 3">
    <name type="scientific">Desulfurispira natronophila</name>
    <dbReference type="NCBI Taxonomy" id="682562"/>
    <lineage>
        <taxon>Bacteria</taxon>
        <taxon>Pseudomonadati</taxon>
        <taxon>Chrysiogenota</taxon>
        <taxon>Chrysiogenia</taxon>
        <taxon>Chrysiogenales</taxon>
        <taxon>Chrysiogenaceae</taxon>
        <taxon>Desulfurispira</taxon>
    </lineage>
</organism>
<dbReference type="EMBL" id="JACHID010000002">
    <property type="protein sequence ID" value="MBB5021121.1"/>
    <property type="molecule type" value="Genomic_DNA"/>
</dbReference>
<proteinExistence type="predicted"/>
<dbReference type="Pfam" id="PF01841">
    <property type="entry name" value="Transglut_core"/>
    <property type="match status" value="1"/>
</dbReference>
<sequence>MSIRVAIRHCTTYTFDRAVSLSPHIFRLRPAPHCRTAIESYSLRIEPGDHFFNWVQDPFSNYQARVVFPEKTRKLTVDVELIGDMTPINAFDFFVEECATHFPFTYDEQLARELMPYLEIRGHNPRTDQWAEAIRPRAPMVTVDFLVELNRQLYQAVDYTIRMEPGVQAPDETLDKALGSCRDSAWLLVQVARRLGLAARFVSGYLVQLVSDVPSLDGPSGPSEDFTDLHAWAEIYIPGAGWIGLDPTSGLLTAEGHIPLAGTPDPSSAAPVVGTSDICQTEFHFSNTVERIYETPRVTRPYSDHQWQKIEQLGYAVDQQLEEMDVRLSMGGEPTFVSIDDMDSPQWNTASDGKHKRQLSAELVRRLQSTFAPGGLLYYGQGKWYPGEPLPRWQMACFWRKDGQPVWQNTSLLADPSIEGSTTGEDAQRFIYALAEHFNIPDAHIQPAYEDVFYYLWKEGTLPGNVDPLQSNLKDSLERQYLADLLSRDMGEPTGFVLPLRWNHDRQCWESSAWKLRRPHLFLIPGASAMGYRLPLDSLEKIPEEDHYIDHGISALDQLNPLPHAIAPQTCQAKIPRADIVRYALCAEVRNGHLHIFLPPIVRLEASLEFMAVLEKIAAQTGVPIVIEGYELPRDPRLHKLAVTPDPGVIEVNIHPSHSWQELVTNTMDLYEQARLCRLGTEKFMLDGRHTGTGGGNHVTLGGPTPADSPLLRRPDILRSLITYWQNHPALSYLFSGMFIGPTSQAPRIDEGRDDRLYELEIAFNQMPQKGEKGPLWMVDRVLRNLLTDLTGNTHRSEFCIDKLYSPDGPTGRLGILELRAFEMPPHSRMSLVQMLLVRSLVAWFWREPYRRPLIHWGTELHDKFMLPHFLHRDMQEVVEDLRQTGYDFDIAWLEPFFEFRFPFYGAVCLKDIELELRMAIEPWHVLGEELSSAGSARYVDSSVERLQIKLSNLCDTRYLVTCNGYPVPLHPTGTRGEYVAGIRYQAWQPHSSLHPTIGIHSPLTFDIVDTWNQRSIGGCVYHVSHPGGRSYETLPVNEYEAQSRRINRFWDMGHTPGVREDVFQAPATGPVTQRVFTAHTRSEDDKVNVLSLEKNRDFPHTLDLRRVSDNSILRREQKK</sequence>
<dbReference type="RefSeq" id="WP_183729214.1">
    <property type="nucleotide sequence ID" value="NZ_JACHID010000002.1"/>
</dbReference>
<accession>A0A7W8DG53</accession>
<dbReference type="SUPFAM" id="SSF54001">
    <property type="entry name" value="Cysteine proteinases"/>
    <property type="match status" value="1"/>
</dbReference>
<dbReference type="SMART" id="SM00460">
    <property type="entry name" value="TGc"/>
    <property type="match status" value="1"/>
</dbReference>
<keyword evidence="3" id="KW-1185">Reference proteome</keyword>
<dbReference type="Gene3D" id="3.10.620.30">
    <property type="match status" value="1"/>
</dbReference>
<comment type="caution">
    <text evidence="2">The sequence shown here is derived from an EMBL/GenBank/DDBJ whole genome shotgun (WGS) entry which is preliminary data.</text>
</comment>
<protein>
    <submittedName>
        <fullName evidence="2">Uncharacterized protein (DUF2126 family)</fullName>
    </submittedName>
</protein>
<feature type="domain" description="Transglutaminase-like" evidence="1">
    <location>
        <begin position="173"/>
        <end position="249"/>
    </location>
</feature>